<protein>
    <submittedName>
        <fullName evidence="3">OLC1v1005745C1</fullName>
    </submittedName>
</protein>
<gene>
    <name evidence="3" type="ORF">OLC1_LOCUS15038</name>
</gene>
<feature type="compositionally biased region" description="Gly residues" evidence="1">
    <location>
        <begin position="45"/>
        <end position="55"/>
    </location>
</feature>
<name>A0AAV1DHZ9_OLDCO</name>
<feature type="compositionally biased region" description="Acidic residues" evidence="1">
    <location>
        <begin position="93"/>
        <end position="112"/>
    </location>
</feature>
<sequence length="177" mass="20056">MVEVKVILTAAMEIGMKDSEYDHDDSENEYEEHGSTGNGDEQGSDGNGGEQGSGGAKQKASTLAGRKRKVQSKPLKNYKYDEGNYDYNSGSEVEPDSEEDLDSLNGSDDEDIEKPLVFHPKDMEKPPLQCGLAFSYRAECKEAIRRWNIRRARRWRFKKNDKRRIKAVCRIGKDICD</sequence>
<dbReference type="InterPro" id="IPR004332">
    <property type="entry name" value="Transposase_MuDR"/>
</dbReference>
<dbReference type="Proteomes" id="UP001161247">
    <property type="component" value="Chromosome 5"/>
</dbReference>
<evidence type="ECO:0000259" key="2">
    <source>
        <dbReference type="Pfam" id="PF03108"/>
    </source>
</evidence>
<feature type="region of interest" description="Disordered" evidence="1">
    <location>
        <begin position="12"/>
        <end position="112"/>
    </location>
</feature>
<keyword evidence="4" id="KW-1185">Reference proteome</keyword>
<dbReference type="AlphaFoldDB" id="A0AAV1DHZ9"/>
<dbReference type="EMBL" id="OX459122">
    <property type="protein sequence ID" value="CAI9106558.1"/>
    <property type="molecule type" value="Genomic_DNA"/>
</dbReference>
<organism evidence="3 4">
    <name type="scientific">Oldenlandia corymbosa var. corymbosa</name>
    <dbReference type="NCBI Taxonomy" id="529605"/>
    <lineage>
        <taxon>Eukaryota</taxon>
        <taxon>Viridiplantae</taxon>
        <taxon>Streptophyta</taxon>
        <taxon>Embryophyta</taxon>
        <taxon>Tracheophyta</taxon>
        <taxon>Spermatophyta</taxon>
        <taxon>Magnoliopsida</taxon>
        <taxon>eudicotyledons</taxon>
        <taxon>Gunneridae</taxon>
        <taxon>Pentapetalae</taxon>
        <taxon>asterids</taxon>
        <taxon>lamiids</taxon>
        <taxon>Gentianales</taxon>
        <taxon>Rubiaceae</taxon>
        <taxon>Rubioideae</taxon>
        <taxon>Spermacoceae</taxon>
        <taxon>Hedyotis-Oldenlandia complex</taxon>
        <taxon>Oldenlandia</taxon>
    </lineage>
</organism>
<feature type="domain" description="Transposase MuDR plant" evidence="2">
    <location>
        <begin position="129"/>
        <end position="172"/>
    </location>
</feature>
<accession>A0AAV1DHZ9</accession>
<evidence type="ECO:0000313" key="3">
    <source>
        <dbReference type="EMBL" id="CAI9106558.1"/>
    </source>
</evidence>
<dbReference type="Pfam" id="PF03108">
    <property type="entry name" value="DBD_Tnp_Mut"/>
    <property type="match status" value="1"/>
</dbReference>
<evidence type="ECO:0000313" key="4">
    <source>
        <dbReference type="Proteomes" id="UP001161247"/>
    </source>
</evidence>
<evidence type="ECO:0000256" key="1">
    <source>
        <dbReference type="SAM" id="MobiDB-lite"/>
    </source>
</evidence>
<feature type="compositionally biased region" description="Acidic residues" evidence="1">
    <location>
        <begin position="21"/>
        <end position="30"/>
    </location>
</feature>
<proteinExistence type="predicted"/>
<reference evidence="3" key="1">
    <citation type="submission" date="2023-03" db="EMBL/GenBank/DDBJ databases">
        <authorList>
            <person name="Julca I."/>
        </authorList>
    </citation>
    <scope>NUCLEOTIDE SEQUENCE</scope>
</reference>